<keyword evidence="3" id="KW-0663">Pyridoxal phosphate</keyword>
<evidence type="ECO:0000256" key="2">
    <source>
        <dbReference type="ARBA" id="ARBA00012224"/>
    </source>
</evidence>
<evidence type="ECO:0000256" key="4">
    <source>
        <dbReference type="ARBA" id="ARBA00023239"/>
    </source>
</evidence>
<keyword evidence="7" id="KW-0032">Aminotransferase</keyword>
<dbReference type="GO" id="GO:0047804">
    <property type="term" value="F:cysteine-S-conjugate beta-lyase activity"/>
    <property type="evidence" value="ECO:0007669"/>
    <property type="project" value="UniProtKB-EC"/>
</dbReference>
<evidence type="ECO:0000259" key="6">
    <source>
        <dbReference type="Pfam" id="PF00155"/>
    </source>
</evidence>
<sequence>MILCNPHNPTGRCWSANELEQLLLLCEAYDVTLISDEIWADLLLPGETFTSVLHLGERWHKRVISATAASKTFGLSSLRISNFLIPDPTLRQRFLSRLDAHGLDVFNALSVQAATTAWNESRQWLDSLLDYLAENRRWFLNRRQSTFPGQELSRRREPIYYGWIVKNWDWMTNS</sequence>
<keyword evidence="7" id="KW-0808">Transferase</keyword>
<keyword evidence="4 7" id="KW-0456">Lyase</keyword>
<dbReference type="AlphaFoldDB" id="A0A379UPQ8"/>
<name>A0A379UPQ8_SALET</name>
<gene>
    <name evidence="7" type="primary">patB_2</name>
    <name evidence="7" type="ORF">NCTC5798_01421</name>
</gene>
<dbReference type="InterPro" id="IPR015424">
    <property type="entry name" value="PyrdxlP-dep_Trfase"/>
</dbReference>
<dbReference type="PANTHER" id="PTHR43525:SF1">
    <property type="entry name" value="PROTEIN MALY"/>
    <property type="match status" value="1"/>
</dbReference>
<feature type="domain" description="Aminotransferase class I/classII large" evidence="6">
    <location>
        <begin position="1"/>
        <end position="141"/>
    </location>
</feature>
<reference evidence="7 8" key="1">
    <citation type="submission" date="2018-06" db="EMBL/GenBank/DDBJ databases">
        <authorList>
            <consortium name="Pathogen Informatics"/>
            <person name="Doyle S."/>
        </authorList>
    </citation>
    <scope>NUCLEOTIDE SEQUENCE [LARGE SCALE GENOMIC DNA]</scope>
    <source>
        <strain evidence="7 8">NCTC5798</strain>
    </source>
</reference>
<dbReference type="Gene3D" id="3.90.1150.10">
    <property type="entry name" value="Aspartate Aminotransferase, domain 1"/>
    <property type="match status" value="1"/>
</dbReference>
<proteinExistence type="inferred from homology"/>
<dbReference type="Gene3D" id="3.40.640.10">
    <property type="entry name" value="Type I PLP-dependent aspartate aminotransferase-like (Major domain)"/>
    <property type="match status" value="1"/>
</dbReference>
<protein>
    <recommendedName>
        <fullName evidence="2">cysteine-S-conjugate beta-lyase</fullName>
        <ecNumber evidence="2">4.4.1.13</ecNumber>
    </recommendedName>
</protein>
<dbReference type="GO" id="GO:0008483">
    <property type="term" value="F:transaminase activity"/>
    <property type="evidence" value="ECO:0007669"/>
    <property type="project" value="UniProtKB-KW"/>
</dbReference>
<comment type="similarity">
    <text evidence="5">Belongs to the class-II pyridoxal-phosphate-dependent aminotransferase family. MalY/PatB cystathionine beta-lyase subfamily.</text>
</comment>
<dbReference type="GO" id="GO:0030170">
    <property type="term" value="F:pyridoxal phosphate binding"/>
    <property type="evidence" value="ECO:0007669"/>
    <property type="project" value="InterPro"/>
</dbReference>
<dbReference type="Proteomes" id="UP000255534">
    <property type="component" value="Unassembled WGS sequence"/>
</dbReference>
<comment type="cofactor">
    <cofactor evidence="1">
        <name>pyridoxal 5'-phosphate</name>
        <dbReference type="ChEBI" id="CHEBI:597326"/>
    </cofactor>
</comment>
<dbReference type="Pfam" id="PF00155">
    <property type="entry name" value="Aminotran_1_2"/>
    <property type="match status" value="1"/>
</dbReference>
<dbReference type="InterPro" id="IPR004839">
    <property type="entry name" value="Aminotransferase_I/II_large"/>
</dbReference>
<dbReference type="PANTHER" id="PTHR43525">
    <property type="entry name" value="PROTEIN MALY"/>
    <property type="match status" value="1"/>
</dbReference>
<evidence type="ECO:0000256" key="1">
    <source>
        <dbReference type="ARBA" id="ARBA00001933"/>
    </source>
</evidence>
<dbReference type="SUPFAM" id="SSF53383">
    <property type="entry name" value="PLP-dependent transferases"/>
    <property type="match status" value="1"/>
</dbReference>
<organism evidence="7 8">
    <name type="scientific">Salmonella enterica I</name>
    <dbReference type="NCBI Taxonomy" id="59201"/>
    <lineage>
        <taxon>Bacteria</taxon>
        <taxon>Pseudomonadati</taxon>
        <taxon>Pseudomonadota</taxon>
        <taxon>Gammaproteobacteria</taxon>
        <taxon>Enterobacterales</taxon>
        <taxon>Enterobacteriaceae</taxon>
        <taxon>Salmonella</taxon>
    </lineage>
</organism>
<evidence type="ECO:0000256" key="3">
    <source>
        <dbReference type="ARBA" id="ARBA00022898"/>
    </source>
</evidence>
<dbReference type="InterPro" id="IPR015422">
    <property type="entry name" value="PyrdxlP-dep_Trfase_small"/>
</dbReference>
<dbReference type="EC" id="4.4.1.13" evidence="2"/>
<dbReference type="EMBL" id="UGXK01000001">
    <property type="protein sequence ID" value="SUG70314.1"/>
    <property type="molecule type" value="Genomic_DNA"/>
</dbReference>
<dbReference type="CDD" id="cd00609">
    <property type="entry name" value="AAT_like"/>
    <property type="match status" value="1"/>
</dbReference>
<evidence type="ECO:0000313" key="7">
    <source>
        <dbReference type="EMBL" id="SUG70314.1"/>
    </source>
</evidence>
<dbReference type="InterPro" id="IPR051798">
    <property type="entry name" value="Class-II_PLP-Dep_Aminotrans"/>
</dbReference>
<accession>A0A379UPQ8</accession>
<dbReference type="InterPro" id="IPR015421">
    <property type="entry name" value="PyrdxlP-dep_Trfase_major"/>
</dbReference>
<evidence type="ECO:0000256" key="5">
    <source>
        <dbReference type="ARBA" id="ARBA00037974"/>
    </source>
</evidence>
<evidence type="ECO:0000313" key="8">
    <source>
        <dbReference type="Proteomes" id="UP000255534"/>
    </source>
</evidence>